<organism evidence="2 3">
    <name type="scientific">Pelomonas nitida</name>
    <dbReference type="NCBI Taxonomy" id="3299027"/>
    <lineage>
        <taxon>Bacteria</taxon>
        <taxon>Pseudomonadati</taxon>
        <taxon>Pseudomonadota</taxon>
        <taxon>Betaproteobacteria</taxon>
        <taxon>Burkholderiales</taxon>
        <taxon>Sphaerotilaceae</taxon>
        <taxon>Roseateles</taxon>
    </lineage>
</organism>
<dbReference type="RefSeq" id="WP_394488677.1">
    <property type="nucleotide sequence ID" value="NZ_JBIGIA010000009.1"/>
</dbReference>
<protein>
    <submittedName>
        <fullName evidence="2">FimV family protein</fullName>
    </submittedName>
</protein>
<gene>
    <name evidence="2" type="ORF">ACG00X_13350</name>
</gene>
<name>A0ABW7G785_9BURK</name>
<evidence type="ECO:0000313" key="3">
    <source>
        <dbReference type="Proteomes" id="UP001606305"/>
    </source>
</evidence>
<reference evidence="2 3" key="1">
    <citation type="submission" date="2024-09" db="EMBL/GenBank/DDBJ databases">
        <title>Novel species of the genus Pelomonas and Roseateles isolated from streams.</title>
        <authorList>
            <person name="Lu H."/>
        </authorList>
    </citation>
    <scope>NUCLEOTIDE SEQUENCE [LARGE SCALE GENOMIC DNA]</scope>
    <source>
        <strain evidence="2 3">BYS96W</strain>
    </source>
</reference>
<keyword evidence="3" id="KW-1185">Reference proteome</keyword>
<evidence type="ECO:0000313" key="2">
    <source>
        <dbReference type="EMBL" id="MFG6457822.1"/>
    </source>
</evidence>
<feature type="region of interest" description="Disordered" evidence="1">
    <location>
        <begin position="179"/>
        <end position="224"/>
    </location>
</feature>
<proteinExistence type="predicted"/>
<evidence type="ECO:0000256" key="1">
    <source>
        <dbReference type="SAM" id="MobiDB-lite"/>
    </source>
</evidence>
<dbReference type="EMBL" id="JBIGIA010000009">
    <property type="protein sequence ID" value="MFG6457822.1"/>
    <property type="molecule type" value="Genomic_DNA"/>
</dbReference>
<comment type="caution">
    <text evidence="2">The sequence shown here is derived from an EMBL/GenBank/DDBJ whole genome shotgun (WGS) entry which is preliminary data.</text>
</comment>
<dbReference type="Proteomes" id="UP001606305">
    <property type="component" value="Unassembled WGS sequence"/>
</dbReference>
<accession>A0ABW7G785</accession>
<sequence>MLSSAPRPTLLVVLASAVALSLGLLSLNAQAMGLGRPQVHSPLGKPLDLSFPLSLAPGERVPERCVRAEVSAGEARVPAGLLRTQLEGEPGRQQIRLQSLEPIAAPALRVTLAVGCPVQLTREFQVVIEPANSADAQRVAPAMAYPVPRAVPSVVPLVAPATVPPAAVMAASAPARAASAASPASRQRSRPKPQAAGPRLVLEAPTVQAGRPKPRPPSADAANGADEVYSPELEAQITLLEQSVVVLRAELEARVRARANAASAAAAVAAAPASASASAATAVASASAVPAVAREASAPAMAASEPGAVPPYEDPLTWLLTLALGLLAGAAAFYGSRWFDERSRRDAAHWRTVHATEGGATSVQASAGFAFSVAPDEGLPNSTRPQPQPMPWAPAPQDLGPALEAVDPGVAAELLDLQQQADFLQLLGQHDAAADLLANRLIKGDAGAMVYLMLMEICQQRGDQPVFAELTRQYEQRFRIQAPSWSLSLSRGRGLDACTSVIAHLQVVWSDPSAALRLVQELVARGGGPGVPHFELPAFRDLLMLYSVARDLFEAGQRGDQVDLMLPLDSRLGGV</sequence>